<accession>A0A2K2U964</accession>
<dbReference type="GO" id="GO:0052621">
    <property type="term" value="F:diguanylate cyclase activity"/>
    <property type="evidence" value="ECO:0007669"/>
    <property type="project" value="TreeGrafter"/>
</dbReference>
<dbReference type="SMART" id="SM00062">
    <property type="entry name" value="PBPb"/>
    <property type="match status" value="1"/>
</dbReference>
<evidence type="ECO:0000259" key="3">
    <source>
        <dbReference type="PROSITE" id="PS50887"/>
    </source>
</evidence>
<proteinExistence type="predicted"/>
<dbReference type="SUPFAM" id="SSF53850">
    <property type="entry name" value="Periplasmic binding protein-like II"/>
    <property type="match status" value="2"/>
</dbReference>
<organism evidence="4 5">
    <name type="scientific">Enteroscipio rubneri</name>
    <dbReference type="NCBI Taxonomy" id="2070686"/>
    <lineage>
        <taxon>Bacteria</taxon>
        <taxon>Bacillati</taxon>
        <taxon>Actinomycetota</taxon>
        <taxon>Coriobacteriia</taxon>
        <taxon>Eggerthellales</taxon>
        <taxon>Eggerthellaceae</taxon>
        <taxon>Enteroscipio</taxon>
    </lineage>
</organism>
<evidence type="ECO:0000313" key="4">
    <source>
        <dbReference type="EMBL" id="PNV66865.1"/>
    </source>
</evidence>
<dbReference type="CDD" id="cd01949">
    <property type="entry name" value="GGDEF"/>
    <property type="match status" value="1"/>
</dbReference>
<comment type="caution">
    <text evidence="4">The sequence shown here is derived from an EMBL/GenBank/DDBJ whole genome shotgun (WGS) entry which is preliminary data.</text>
</comment>
<dbReference type="Gene3D" id="3.30.70.270">
    <property type="match status" value="1"/>
</dbReference>
<dbReference type="NCBIfam" id="TIGR00254">
    <property type="entry name" value="GGDEF"/>
    <property type="match status" value="1"/>
</dbReference>
<dbReference type="OrthoDB" id="9805474at2"/>
<dbReference type="PANTHER" id="PTHR45138">
    <property type="entry name" value="REGULATORY COMPONENTS OF SENSORY TRANSDUCTION SYSTEM"/>
    <property type="match status" value="1"/>
</dbReference>
<keyword evidence="1" id="KW-1133">Transmembrane helix</keyword>
<dbReference type="Proteomes" id="UP000236197">
    <property type="component" value="Unassembled WGS sequence"/>
</dbReference>
<dbReference type="Pfam" id="PF00990">
    <property type="entry name" value="GGDEF"/>
    <property type="match status" value="1"/>
</dbReference>
<keyword evidence="2" id="KW-0732">Signal</keyword>
<dbReference type="SMART" id="SM00267">
    <property type="entry name" value="GGDEF"/>
    <property type="match status" value="1"/>
</dbReference>
<protein>
    <submittedName>
        <fullName evidence="4">Diguanylate cyclase</fullName>
    </submittedName>
</protein>
<feature type="chain" id="PRO_5014365754" evidence="2">
    <location>
        <begin position="23"/>
        <end position="846"/>
    </location>
</feature>
<dbReference type="Pfam" id="PF00497">
    <property type="entry name" value="SBP_bac_3"/>
    <property type="match status" value="2"/>
</dbReference>
<dbReference type="InterPro" id="IPR050469">
    <property type="entry name" value="Diguanylate_Cyclase"/>
</dbReference>
<evidence type="ECO:0000256" key="2">
    <source>
        <dbReference type="SAM" id="SignalP"/>
    </source>
</evidence>
<dbReference type="AlphaFoldDB" id="A0A2K2U964"/>
<dbReference type="PANTHER" id="PTHR45138:SF9">
    <property type="entry name" value="DIGUANYLATE CYCLASE DGCM-RELATED"/>
    <property type="match status" value="1"/>
</dbReference>
<dbReference type="InterPro" id="IPR001638">
    <property type="entry name" value="Solute-binding_3/MltF_N"/>
</dbReference>
<feature type="transmembrane region" description="Helical" evidence="1">
    <location>
        <begin position="517"/>
        <end position="536"/>
    </location>
</feature>
<reference evidence="5" key="1">
    <citation type="submission" date="2018-01" db="EMBL/GenBank/DDBJ databases">
        <title>Rubneribacter badeniensis gen. nov., sp. nov., and Colonibacter rubneri, gen. nov., sp. nov., WGS of new members of the Eggerthellaceae.</title>
        <authorList>
            <person name="Danylec N."/>
            <person name="Stoll D.A."/>
            <person name="Doetsch A."/>
            <person name="Kulling S.E."/>
            <person name="Huch M."/>
        </authorList>
    </citation>
    <scope>NUCLEOTIDE SEQUENCE [LARGE SCALE GENOMIC DNA]</scope>
    <source>
        <strain evidence="5">ResAG-96</strain>
    </source>
</reference>
<keyword evidence="1" id="KW-0812">Transmembrane</keyword>
<gene>
    <name evidence="4" type="ORF">C2L71_10935</name>
</gene>
<feature type="domain" description="GGDEF" evidence="3">
    <location>
        <begin position="708"/>
        <end position="842"/>
    </location>
</feature>
<dbReference type="InterPro" id="IPR029787">
    <property type="entry name" value="Nucleotide_cyclase"/>
</dbReference>
<feature type="signal peptide" evidence="2">
    <location>
        <begin position="1"/>
        <end position="22"/>
    </location>
</feature>
<dbReference type="InterPro" id="IPR043128">
    <property type="entry name" value="Rev_trsase/Diguanyl_cyclase"/>
</dbReference>
<dbReference type="Gene3D" id="3.40.190.10">
    <property type="entry name" value="Periplasmic binding protein-like II"/>
    <property type="match status" value="4"/>
</dbReference>
<dbReference type="EMBL" id="PPEK01000019">
    <property type="protein sequence ID" value="PNV66865.1"/>
    <property type="molecule type" value="Genomic_DNA"/>
</dbReference>
<sequence>MLISLVLACTLLPCLPASSAFAAETEPEQTSEASQPDQRVVKVGYMQQEGVLARNEDGTFEGYTYDYLIHIAQFTGWKYEFIEAPGANDNERAGALIDMLANGEVDIEGSMTYSQSLAEYFEYPQNSYGTAHTALFVPNTNNTITQTNLFTRDNVTVSLLASSSMRREELVYFFEQNGINLTMIDCDSADEVRESVLTGKADAFLDIDVNLHEDFHAAVTFAGRPYFFAAPKGQREVIDDIDATIDLINRSNPSLQDSLYDRYFMQSKSDYSLTESELAFAAAHETLRVGVISEKAPIQSFSRTTGSFEGATKGILDYLSSHAGFSYEIVKIEPSDNLAEAIRDADVDLVAGADNTSAVRNELLMSLSAPYMSESKLLVYNKFVDPDNLGEKTMAVPWEQASLSEKGPNVVVYDTVEKCLQAVNEGKADYTYSTSYCVPYYISADNLNNLLTLPSSSQAVETCFALVHPVEPELLQIINKSIRGLSSTELDSIVYNNSLIDQDEQISSFIRDHLLEVALGFITLLLVVIALLTLYLRARVRAARSVREENQRFQKLYSLANEQFFEYSIKSDTLLISKPNGGQNFVASSAEDETDDKRPYFLVRNARKRLQDKLSPELADAFLSPQETVTDAALELDDKPRQWLRIMSHFVSDETDRPISVIGKITNIDDEMREKLDLSQRAHHDGLTGLLNWKTFQERAGRLLEEGKAGALLILDTDDFKLVNDTYGHLAGDVALQHTADAIGRAFRPNDLVGRLGGDEFAVCIAGPISRDKLVERCNLIIGNPVAFPDQNGKTQLVTLSIGGVELPEGVGISYETAYRQADRALYHAKADGKNRFFIECPDNDD</sequence>
<keyword evidence="1" id="KW-0472">Membrane</keyword>
<name>A0A2K2U964_9ACTN</name>
<dbReference type="InterPro" id="IPR000160">
    <property type="entry name" value="GGDEF_dom"/>
</dbReference>
<dbReference type="PROSITE" id="PS50887">
    <property type="entry name" value="GGDEF"/>
    <property type="match status" value="1"/>
</dbReference>
<evidence type="ECO:0000313" key="5">
    <source>
        <dbReference type="Proteomes" id="UP000236197"/>
    </source>
</evidence>
<evidence type="ECO:0000256" key="1">
    <source>
        <dbReference type="SAM" id="Phobius"/>
    </source>
</evidence>
<dbReference type="SUPFAM" id="SSF55073">
    <property type="entry name" value="Nucleotide cyclase"/>
    <property type="match status" value="1"/>
</dbReference>
<keyword evidence="5" id="KW-1185">Reference proteome</keyword>